<dbReference type="GO" id="GO:0016020">
    <property type="term" value="C:membrane"/>
    <property type="evidence" value="ECO:0007669"/>
    <property type="project" value="UniProtKB-SubCell"/>
</dbReference>
<evidence type="ECO:0000256" key="8">
    <source>
        <dbReference type="ARBA" id="ARBA00022989"/>
    </source>
</evidence>
<keyword evidence="4 13" id="KW-0812">Transmembrane</keyword>
<dbReference type="GO" id="GO:0006508">
    <property type="term" value="P:proteolysis"/>
    <property type="evidence" value="ECO:0007669"/>
    <property type="project" value="UniProtKB-KW"/>
</dbReference>
<gene>
    <name evidence="15" type="primary">CLPR1</name>
    <name evidence="15" type="ORF">SDJN03_17276</name>
</gene>
<evidence type="ECO:0000256" key="5">
    <source>
        <dbReference type="ARBA" id="ARBA00022723"/>
    </source>
</evidence>
<dbReference type="CDD" id="cd07017">
    <property type="entry name" value="S14_ClpP_2"/>
    <property type="match status" value="1"/>
</dbReference>
<proteinExistence type="inferred from homology"/>
<feature type="non-terminal residue" evidence="15">
    <location>
        <position position="1"/>
    </location>
</feature>
<dbReference type="InterPro" id="IPR058731">
    <property type="entry name" value="Znf-B_box_ZFPL1-like"/>
</dbReference>
<evidence type="ECO:0000256" key="13">
    <source>
        <dbReference type="SAM" id="Phobius"/>
    </source>
</evidence>
<keyword evidence="15" id="KW-0378">Hydrolase</keyword>
<evidence type="ECO:0000256" key="3">
    <source>
        <dbReference type="ARBA" id="ARBA00007039"/>
    </source>
</evidence>
<dbReference type="GO" id="GO:0004252">
    <property type="term" value="F:serine-type endopeptidase activity"/>
    <property type="evidence" value="ECO:0007669"/>
    <property type="project" value="InterPro"/>
</dbReference>
<feature type="region of interest" description="Disordered" evidence="12">
    <location>
        <begin position="532"/>
        <end position="559"/>
    </location>
</feature>
<evidence type="ECO:0000256" key="12">
    <source>
        <dbReference type="SAM" id="MobiDB-lite"/>
    </source>
</evidence>
<keyword evidence="6 11" id="KW-0863">Zinc-finger</keyword>
<reference evidence="15 16" key="1">
    <citation type="journal article" date="2021" name="Hortic Res">
        <title>The domestication of Cucurbita argyrosperma as revealed by the genome of its wild relative.</title>
        <authorList>
            <person name="Barrera-Redondo J."/>
            <person name="Sanchez-de la Vega G."/>
            <person name="Aguirre-Liguori J.A."/>
            <person name="Castellanos-Morales G."/>
            <person name="Gutierrez-Guerrero Y.T."/>
            <person name="Aguirre-Dugua X."/>
            <person name="Aguirre-Planter E."/>
            <person name="Tenaillon M.I."/>
            <person name="Lira-Saade R."/>
            <person name="Eguiarte L.E."/>
        </authorList>
    </citation>
    <scope>NUCLEOTIDE SEQUENCE [LARGE SCALE GENOMIC DNA]</scope>
    <source>
        <strain evidence="15">JBR-2021</strain>
    </source>
</reference>
<dbReference type="InterPro" id="IPR023562">
    <property type="entry name" value="ClpP/TepA"/>
</dbReference>
<evidence type="ECO:0000259" key="14">
    <source>
        <dbReference type="PROSITE" id="PS50089"/>
    </source>
</evidence>
<protein>
    <submittedName>
        <fullName evidence="15">ATP-dependent Clp protease proteolytic subunit-related protein 1, chloroplastic</fullName>
    </submittedName>
</protein>
<evidence type="ECO:0000256" key="1">
    <source>
        <dbReference type="ARBA" id="ARBA00004167"/>
    </source>
</evidence>
<dbReference type="Pfam" id="PF25993">
    <property type="entry name" value="zf-B_box_ZFPL1"/>
    <property type="match status" value="1"/>
</dbReference>
<comment type="similarity">
    <text evidence="2">Belongs to the ZFPL1 family.</text>
</comment>
<dbReference type="GO" id="GO:0005794">
    <property type="term" value="C:Golgi apparatus"/>
    <property type="evidence" value="ECO:0007669"/>
    <property type="project" value="TreeGrafter"/>
</dbReference>
<dbReference type="PROSITE" id="PS50089">
    <property type="entry name" value="ZF_RING_2"/>
    <property type="match status" value="1"/>
</dbReference>
<dbReference type="GO" id="GO:0009532">
    <property type="term" value="C:plastid stroma"/>
    <property type="evidence" value="ECO:0007669"/>
    <property type="project" value="UniProtKB-ARBA"/>
</dbReference>
<evidence type="ECO:0000256" key="11">
    <source>
        <dbReference type="PROSITE-ProRule" id="PRU00175"/>
    </source>
</evidence>
<comment type="subcellular location">
    <subcellularLocation>
        <location evidence="1">Membrane</location>
        <topology evidence="1">Single-pass membrane protein</topology>
    </subcellularLocation>
</comment>
<dbReference type="Proteomes" id="UP000685013">
    <property type="component" value="Chromosome 11"/>
</dbReference>
<dbReference type="EMBL" id="JAGKQH010000011">
    <property type="protein sequence ID" value="KAG6588711.1"/>
    <property type="molecule type" value="Genomic_DNA"/>
</dbReference>
<dbReference type="Pfam" id="PF25998">
    <property type="entry name" value="U-box_ZFPL1"/>
    <property type="match status" value="1"/>
</dbReference>
<keyword evidence="9 13" id="KW-0472">Membrane</keyword>
<evidence type="ECO:0000313" key="15">
    <source>
        <dbReference type="EMBL" id="KAG6588711.1"/>
    </source>
</evidence>
<comment type="similarity">
    <text evidence="3">Belongs to the peptidase S14 family.</text>
</comment>
<dbReference type="GO" id="GO:0008270">
    <property type="term" value="F:zinc ion binding"/>
    <property type="evidence" value="ECO:0007669"/>
    <property type="project" value="UniProtKB-KW"/>
</dbReference>
<dbReference type="FunFam" id="3.90.226.10:FF:000020">
    <property type="entry name" value="ATP-dependent Clp protease proteolytic subunit"/>
    <property type="match status" value="1"/>
</dbReference>
<evidence type="ECO:0000256" key="2">
    <source>
        <dbReference type="ARBA" id="ARBA00005561"/>
    </source>
</evidence>
<dbReference type="InterPro" id="IPR001841">
    <property type="entry name" value="Znf_RING"/>
</dbReference>
<sequence length="746" mass="81571">MATSSPLHISATPSLAVGSSKSSFLFGTHLPFPSSRPRTSYRRYFLSPSAKKSMDHIPKQFREENLKDGLMENYENVPQSLYGLTPSQLDMFMTEDNPVRRQSELVTEESISSAHSYLTNGGMWSLSGMDGKKGPSKYSMSASMYRGGGRGYGRRQSAPPDLPSLLLDARIVYLGMPIVPAVTELLVAQFMWLDYDNPSKPIYLYINSPGTQNEKMENVGFETEAYAIADMMAYCKPDVYTINCGMAFGQAAMLLSLGTKGYRAVQPNSSAKLYLPKVSRSSGAVIDMWIKARELDANTDYYIELLAKGTGKPAEEIAKDIQRPKYLNPQEAIDYGLVDKIISSRDSAFEKRNYDDMLAQSRAMRKGAGGNPQAAPSGLSVSAPVTAMVVCKCRKATKLYCFVHKVPVCGECICFPEHQICVIRTYSEWVLNGDYDWPPNCCLCHATLEEGTGPQTTRLGCLHVIHTDCLVSHIKSFPPSTAPAGYDCPACSISIWPPKNIKDSGSRLHAKLKEAILQTGLEKSLFGNHPVGLSATESHGPPPAFASDPLVSSSGDAHNNKSSLNSIANVVSNTGEGFSATTGAGSSKNNISDIVEIEIPGPEGNFVKGSSPSAPVATTRKGAINYDRQSSEISYYADDEDGNRKKYVRRGPFRHKFLRALLPFWSTALPTLPVTAPPRKDSLGANDVSEGRVRHQRPSRMDPRKILLVIAIMACLATMGILYYRLAQRGIGEEVVEDEQQLKAAQ</sequence>
<dbReference type="CDD" id="cd19756">
    <property type="entry name" value="Bbox2"/>
    <property type="match status" value="1"/>
</dbReference>
<feature type="domain" description="RING-type" evidence="14">
    <location>
        <begin position="441"/>
        <end position="492"/>
    </location>
</feature>
<dbReference type="InterPro" id="IPR039043">
    <property type="entry name" value="ZFPL1"/>
</dbReference>
<keyword evidence="16" id="KW-1185">Reference proteome</keyword>
<feature type="region of interest" description="Disordered" evidence="12">
    <location>
        <begin position="676"/>
        <end position="697"/>
    </location>
</feature>
<accession>A0AAV6MZG9</accession>
<dbReference type="PANTHER" id="PTHR12981:SF0">
    <property type="entry name" value="ZINC FINGER PROTEIN-LIKE 1"/>
    <property type="match status" value="1"/>
</dbReference>
<evidence type="ECO:0000256" key="4">
    <source>
        <dbReference type="ARBA" id="ARBA00022692"/>
    </source>
</evidence>
<dbReference type="GO" id="GO:0004176">
    <property type="term" value="F:ATP-dependent peptidase activity"/>
    <property type="evidence" value="ECO:0007669"/>
    <property type="project" value="InterPro"/>
</dbReference>
<comment type="subunit">
    <text evidence="10">Component of the chloroplastic Clp protease core complex which consist of at least 16 proteins: CLPP4 (3 copies), CLPP5 (3 copies), CLPR4 (2 copies), ClpP1 (1 copy), CLPP6 (1 copy), CLPR2 (1 copy), CLPT1 (1 copy), CLPT2 (1 copy) and 3 copies of CLPP3 and/or CLPR1 and/or CLPR3. The core complex is organized in two heptameric rings, one containing CLPP3,4,5,6 in a 1:2:3:1 ratio and the other CLPP1 and CLPR1,2,3,4 in a 3:1:1:1:1 ratio.</text>
</comment>
<organism evidence="15 16">
    <name type="scientific">Cucurbita argyrosperma subsp. sororia</name>
    <dbReference type="NCBI Taxonomy" id="37648"/>
    <lineage>
        <taxon>Eukaryota</taxon>
        <taxon>Viridiplantae</taxon>
        <taxon>Streptophyta</taxon>
        <taxon>Embryophyta</taxon>
        <taxon>Tracheophyta</taxon>
        <taxon>Spermatophyta</taxon>
        <taxon>Magnoliopsida</taxon>
        <taxon>eudicotyledons</taxon>
        <taxon>Gunneridae</taxon>
        <taxon>Pentapetalae</taxon>
        <taxon>rosids</taxon>
        <taxon>fabids</taxon>
        <taxon>Cucurbitales</taxon>
        <taxon>Cucurbitaceae</taxon>
        <taxon>Cucurbiteae</taxon>
        <taxon>Cucurbita</taxon>
    </lineage>
</organism>
<dbReference type="AlphaFoldDB" id="A0AAV6MZG9"/>
<dbReference type="InterPro" id="IPR058730">
    <property type="entry name" value="U-box_ZFPL1-like"/>
</dbReference>
<evidence type="ECO:0000313" key="16">
    <source>
        <dbReference type="Proteomes" id="UP000685013"/>
    </source>
</evidence>
<comment type="caution">
    <text evidence="15">The sequence shown here is derived from an EMBL/GenBank/DDBJ whole genome shotgun (WGS) entry which is preliminary data.</text>
</comment>
<keyword evidence="15" id="KW-0645">Protease</keyword>
<dbReference type="PANTHER" id="PTHR12981">
    <property type="entry name" value="ZINC FINGER PROTEIN-LIKE 1"/>
    <property type="match status" value="1"/>
</dbReference>
<feature type="compositionally biased region" description="Polar residues" evidence="12">
    <location>
        <begin position="550"/>
        <end position="559"/>
    </location>
</feature>
<evidence type="ECO:0000256" key="6">
    <source>
        <dbReference type="ARBA" id="ARBA00022771"/>
    </source>
</evidence>
<evidence type="ECO:0000256" key="10">
    <source>
        <dbReference type="ARBA" id="ARBA00062827"/>
    </source>
</evidence>
<feature type="transmembrane region" description="Helical" evidence="13">
    <location>
        <begin position="706"/>
        <end position="724"/>
    </location>
</feature>
<dbReference type="InterPro" id="IPR001907">
    <property type="entry name" value="ClpP"/>
</dbReference>
<keyword evidence="7" id="KW-0862">Zinc</keyword>
<dbReference type="Pfam" id="PF00574">
    <property type="entry name" value="CLP_protease"/>
    <property type="match status" value="1"/>
</dbReference>
<evidence type="ECO:0000256" key="9">
    <source>
        <dbReference type="ARBA" id="ARBA00023136"/>
    </source>
</evidence>
<keyword evidence="5" id="KW-0479">Metal-binding</keyword>
<keyword evidence="8 13" id="KW-1133">Transmembrane helix</keyword>
<name>A0AAV6MZG9_9ROSI</name>
<evidence type="ECO:0000256" key="7">
    <source>
        <dbReference type="ARBA" id="ARBA00022833"/>
    </source>
</evidence>